<dbReference type="Gene3D" id="1.10.238.10">
    <property type="entry name" value="EF-hand"/>
    <property type="match status" value="1"/>
</dbReference>
<dbReference type="OrthoDB" id="5703633at2"/>
<dbReference type="EMBL" id="SJOI01000001">
    <property type="protein sequence ID" value="TCL04950.1"/>
    <property type="molecule type" value="Genomic_DNA"/>
</dbReference>
<evidence type="ECO:0000256" key="1">
    <source>
        <dbReference type="SAM" id="MobiDB-lite"/>
    </source>
</evidence>
<evidence type="ECO:0000313" key="3">
    <source>
        <dbReference type="EMBL" id="TCL04950.1"/>
    </source>
</evidence>
<protein>
    <submittedName>
        <fullName evidence="3">EF hand domain-containing protein</fullName>
    </submittedName>
</protein>
<reference evidence="3 4" key="1">
    <citation type="submission" date="2019-02" db="EMBL/GenBank/DDBJ databases">
        <title>Investigation of anaerobic lignin degradation for improved lignocellulosic biofuels.</title>
        <authorList>
            <person name="Deangelis K."/>
        </authorList>
    </citation>
    <scope>NUCLEOTIDE SEQUENCE [LARGE SCALE GENOMIC DNA]</scope>
    <source>
        <strain evidence="3 4">159R</strain>
    </source>
</reference>
<feature type="region of interest" description="Disordered" evidence="1">
    <location>
        <begin position="137"/>
        <end position="161"/>
    </location>
</feature>
<keyword evidence="4" id="KW-1185">Reference proteome</keyword>
<feature type="domain" description="EF-hand" evidence="2">
    <location>
        <begin position="122"/>
        <end position="157"/>
    </location>
</feature>
<comment type="caution">
    <text evidence="3">The sequence shown here is derived from an EMBL/GenBank/DDBJ whole genome shotgun (WGS) entry which is preliminary data.</text>
</comment>
<evidence type="ECO:0000259" key="2">
    <source>
        <dbReference type="PROSITE" id="PS50222"/>
    </source>
</evidence>
<accession>A0A4R1NL54</accession>
<sequence>MQVPSSIAAALFNIANADAASQRQAMSSNGAEASNTALQADESSTNVVLSAQGQNALAAEQAAKASAANAASFAKLGGFGIKASTTSFADVYQSQLLQAVDPNGSGTVTEDSLEQQVTAGGGTKAEADTLYKAMDEDGDGKVSDQEFKDSIPSPFNTPDFGKEFIAQQMSGGGDAAATPSLDSSLILANLAMQESGKA</sequence>
<dbReference type="RefSeq" id="WP_132923695.1">
    <property type="nucleotide sequence ID" value="NZ_SJOI01000001.1"/>
</dbReference>
<dbReference type="InterPro" id="IPR011992">
    <property type="entry name" value="EF-hand-dom_pair"/>
</dbReference>
<dbReference type="GO" id="GO:0005509">
    <property type="term" value="F:calcium ion binding"/>
    <property type="evidence" value="ECO:0007669"/>
    <property type="project" value="InterPro"/>
</dbReference>
<dbReference type="PROSITE" id="PS00018">
    <property type="entry name" value="EF_HAND_1"/>
    <property type="match status" value="1"/>
</dbReference>
<organism evidence="3 4">
    <name type="scientific">Sodalis ligni</name>
    <dbReference type="NCBI Taxonomy" id="2697027"/>
    <lineage>
        <taxon>Bacteria</taxon>
        <taxon>Pseudomonadati</taxon>
        <taxon>Pseudomonadota</taxon>
        <taxon>Gammaproteobacteria</taxon>
        <taxon>Enterobacterales</taxon>
        <taxon>Bruguierivoracaceae</taxon>
        <taxon>Sodalis</taxon>
    </lineage>
</organism>
<feature type="compositionally biased region" description="Basic and acidic residues" evidence="1">
    <location>
        <begin position="137"/>
        <end position="149"/>
    </location>
</feature>
<gene>
    <name evidence="3" type="ORF">EZJ58_3103</name>
</gene>
<dbReference type="InterPro" id="IPR018247">
    <property type="entry name" value="EF_Hand_1_Ca_BS"/>
</dbReference>
<name>A0A4R1NL54_9GAMM</name>
<dbReference type="PROSITE" id="PS50222">
    <property type="entry name" value="EF_HAND_2"/>
    <property type="match status" value="1"/>
</dbReference>
<dbReference type="AlphaFoldDB" id="A0A4R1NL54"/>
<dbReference type="InterPro" id="IPR002048">
    <property type="entry name" value="EF_hand_dom"/>
</dbReference>
<dbReference type="SUPFAM" id="SSF47473">
    <property type="entry name" value="EF-hand"/>
    <property type="match status" value="1"/>
</dbReference>
<dbReference type="Proteomes" id="UP000294555">
    <property type="component" value="Unassembled WGS sequence"/>
</dbReference>
<evidence type="ECO:0000313" key="4">
    <source>
        <dbReference type="Proteomes" id="UP000294555"/>
    </source>
</evidence>
<proteinExistence type="predicted"/>